<dbReference type="SFLD" id="SFLDG01140">
    <property type="entry name" value="C2.B:_Phosphomannomutase_and_P"/>
    <property type="match status" value="1"/>
</dbReference>
<dbReference type="PANTHER" id="PTHR10000">
    <property type="entry name" value="PHOSPHOSERINE PHOSPHATASE"/>
    <property type="match status" value="1"/>
</dbReference>
<name>A0A7J5B0A7_9MICO</name>
<dbReference type="PANTHER" id="PTHR10000:SF8">
    <property type="entry name" value="HAD SUPERFAMILY HYDROLASE-LIKE, TYPE 3"/>
    <property type="match status" value="1"/>
</dbReference>
<dbReference type="GO" id="GO:0000287">
    <property type="term" value="F:magnesium ion binding"/>
    <property type="evidence" value="ECO:0007669"/>
    <property type="project" value="TreeGrafter"/>
</dbReference>
<dbReference type="GO" id="GO:0005829">
    <property type="term" value="C:cytosol"/>
    <property type="evidence" value="ECO:0007669"/>
    <property type="project" value="TreeGrafter"/>
</dbReference>
<dbReference type="Gene3D" id="3.40.50.1000">
    <property type="entry name" value="HAD superfamily/HAD-like"/>
    <property type="match status" value="1"/>
</dbReference>
<dbReference type="SUPFAM" id="SSF56784">
    <property type="entry name" value="HAD-like"/>
    <property type="match status" value="1"/>
</dbReference>
<keyword evidence="2" id="KW-1185">Reference proteome</keyword>
<proteinExistence type="predicted"/>
<reference evidence="1 2" key="1">
    <citation type="submission" date="2019-09" db="EMBL/GenBank/DDBJ databases">
        <title>Phylogeny of genus Pseudoclavibacter and closely related genus.</title>
        <authorList>
            <person name="Li Y."/>
        </authorList>
    </citation>
    <scope>NUCLEOTIDE SEQUENCE [LARGE SCALE GENOMIC DNA]</scope>
    <source>
        <strain evidence="1 2">THG-MD12</strain>
    </source>
</reference>
<dbReference type="EMBL" id="WBJX01000005">
    <property type="protein sequence ID" value="KAB1636863.1"/>
    <property type="molecule type" value="Genomic_DNA"/>
</dbReference>
<dbReference type="Proteomes" id="UP000490386">
    <property type="component" value="Unassembled WGS sequence"/>
</dbReference>
<organism evidence="1 2">
    <name type="scientific">Pseudoclavibacter terrae</name>
    <dbReference type="NCBI Taxonomy" id="1530195"/>
    <lineage>
        <taxon>Bacteria</taxon>
        <taxon>Bacillati</taxon>
        <taxon>Actinomycetota</taxon>
        <taxon>Actinomycetes</taxon>
        <taxon>Micrococcales</taxon>
        <taxon>Microbacteriaceae</taxon>
        <taxon>Pseudoclavibacter</taxon>
    </lineage>
</organism>
<dbReference type="Gene3D" id="3.30.1240.10">
    <property type="match status" value="1"/>
</dbReference>
<dbReference type="SFLD" id="SFLDS00003">
    <property type="entry name" value="Haloacid_Dehalogenase"/>
    <property type="match status" value="1"/>
</dbReference>
<dbReference type="PROSITE" id="PS01228">
    <property type="entry name" value="COF_1"/>
    <property type="match status" value="1"/>
</dbReference>
<dbReference type="RefSeq" id="WP_151424578.1">
    <property type="nucleotide sequence ID" value="NZ_WBJX01000005.1"/>
</dbReference>
<evidence type="ECO:0000313" key="1">
    <source>
        <dbReference type="EMBL" id="KAB1636863.1"/>
    </source>
</evidence>
<dbReference type="NCBIfam" id="TIGR00099">
    <property type="entry name" value="Cof-subfamily"/>
    <property type="match status" value="1"/>
</dbReference>
<protein>
    <submittedName>
        <fullName evidence="1">HAD family phosphatase</fullName>
    </submittedName>
</protein>
<dbReference type="InterPro" id="IPR000150">
    <property type="entry name" value="Cof"/>
</dbReference>
<dbReference type="NCBIfam" id="TIGR01484">
    <property type="entry name" value="HAD-SF-IIB"/>
    <property type="match status" value="1"/>
</dbReference>
<accession>A0A7J5B0A7</accession>
<dbReference type="InterPro" id="IPR006379">
    <property type="entry name" value="HAD-SF_hydro_IIB"/>
</dbReference>
<dbReference type="InterPro" id="IPR036412">
    <property type="entry name" value="HAD-like_sf"/>
</dbReference>
<dbReference type="AlphaFoldDB" id="A0A7J5B0A7"/>
<dbReference type="OrthoDB" id="3180855at2"/>
<sequence>MVLFISDIDGTLLSAQRTLSPRTIEAIAAVRAAGHRFVLCSSRPPESMRVLERLYGGIGSPLVAFNGGLVLSGSGEVQHNVPISPADARFVAEHCEASGLHASFFAGEHWYAWGEDEWTERERTHTWVRPEAASALEFVASGQVDATPPHKIMCMGDPALVDALEVALGAHSGVVSYRSKDTYLEIASADCSKGTGLLAVAQQLGVGREDLYYFGDNYNDLPAFEVVGHPIAVANARAEALAVVESVIPSNTDDGVAVFLEEWLAGARIDAARPVH</sequence>
<dbReference type="InterPro" id="IPR023214">
    <property type="entry name" value="HAD_sf"/>
</dbReference>
<evidence type="ECO:0000313" key="2">
    <source>
        <dbReference type="Proteomes" id="UP000490386"/>
    </source>
</evidence>
<gene>
    <name evidence="1" type="ORF">F8O03_14985</name>
</gene>
<dbReference type="GO" id="GO:0016791">
    <property type="term" value="F:phosphatase activity"/>
    <property type="evidence" value="ECO:0007669"/>
    <property type="project" value="TreeGrafter"/>
</dbReference>
<dbReference type="Pfam" id="PF08282">
    <property type="entry name" value="Hydrolase_3"/>
    <property type="match status" value="1"/>
</dbReference>
<dbReference type="CDD" id="cd07516">
    <property type="entry name" value="HAD_Pase"/>
    <property type="match status" value="1"/>
</dbReference>
<comment type="caution">
    <text evidence="1">The sequence shown here is derived from an EMBL/GenBank/DDBJ whole genome shotgun (WGS) entry which is preliminary data.</text>
</comment>